<dbReference type="Proteomes" id="UP000551709">
    <property type="component" value="Plasmid pBb1S5a"/>
</dbReference>
<accession>A0A8U0G018</accession>
<geneLocation type="plasmid" evidence="1 2">
    <name>pBb1S5a</name>
</geneLocation>
<dbReference type="AlphaFoldDB" id="A0A8U0G018"/>
<reference evidence="1" key="2">
    <citation type="submission" date="2022-04" db="EMBL/GenBank/DDBJ databases">
        <authorList>
            <person name="Bromfield E.S.P."/>
            <person name="Cloutier S."/>
        </authorList>
    </citation>
    <scope>NUCLEOTIDE SEQUENCE</scope>
    <source>
        <strain evidence="1">1S5</strain>
        <plasmid evidence="1">pBb1S5a</plasmid>
    </source>
</reference>
<dbReference type="GO" id="GO:0016829">
    <property type="term" value="F:lyase activity"/>
    <property type="evidence" value="ECO:0007669"/>
    <property type="project" value="UniProtKB-KW"/>
</dbReference>
<gene>
    <name evidence="1" type="ORF">HAP41_0000048000</name>
</gene>
<reference evidence="1" key="1">
    <citation type="journal article" date="2017" name="Syst. Appl. Microbiol.">
        <title>Soybeans inoculated with root zone soils of Canadian native legumes harbour diverse and novel Bradyrhizobium spp. that possess agricultural potential.</title>
        <authorList>
            <person name="Bromfield E.S.P."/>
            <person name="Cloutier S."/>
            <person name="Tambong J.T."/>
            <person name="Tran Thi T.V."/>
        </authorList>
    </citation>
    <scope>NUCLEOTIDE SEQUENCE</scope>
    <source>
        <strain evidence="1">1S5</strain>
    </source>
</reference>
<protein>
    <submittedName>
        <fullName evidence="1">HpcH/HpaI aldolase/citrate lyase family protein</fullName>
    </submittedName>
</protein>
<keyword evidence="1" id="KW-0456">Lyase</keyword>
<keyword evidence="1" id="KW-0614">Plasmid</keyword>
<dbReference type="EMBL" id="CP096256">
    <property type="protein sequence ID" value="UPT92328.1"/>
    <property type="molecule type" value="Genomic_DNA"/>
</dbReference>
<name>A0A8U0G018_9BRAD</name>
<sequence length="69" mass="7205">MPCTRADLADALLGAKRVPGLRSARLCLDNALLERDLPVALTWLSAFLRSELTPNFGGGRAGQAAAVVG</sequence>
<evidence type="ECO:0000313" key="1">
    <source>
        <dbReference type="EMBL" id="UPT92328.1"/>
    </source>
</evidence>
<organism evidence="1 2">
    <name type="scientific">Bradyrhizobium barranii subsp. apii</name>
    <dbReference type="NCBI Taxonomy" id="2819348"/>
    <lineage>
        <taxon>Bacteria</taxon>
        <taxon>Pseudomonadati</taxon>
        <taxon>Pseudomonadota</taxon>
        <taxon>Alphaproteobacteria</taxon>
        <taxon>Hyphomicrobiales</taxon>
        <taxon>Nitrobacteraceae</taxon>
        <taxon>Bradyrhizobium</taxon>
        <taxon>Bradyrhizobium barranii</taxon>
    </lineage>
</organism>
<proteinExistence type="predicted"/>
<evidence type="ECO:0000313" key="2">
    <source>
        <dbReference type="Proteomes" id="UP000551709"/>
    </source>
</evidence>